<dbReference type="Proteomes" id="UP000275408">
    <property type="component" value="Unassembled WGS sequence"/>
</dbReference>
<comment type="caution">
    <text evidence="1">The sequence shown here is derived from an EMBL/GenBank/DDBJ whole genome shotgun (WGS) entry which is preliminary data.</text>
</comment>
<name>A0A3M6TMB0_POCDA</name>
<dbReference type="AlphaFoldDB" id="A0A3M6TMB0"/>
<evidence type="ECO:0000313" key="1">
    <source>
        <dbReference type="EMBL" id="RMX42500.1"/>
    </source>
</evidence>
<keyword evidence="2" id="KW-1185">Reference proteome</keyword>
<evidence type="ECO:0000313" key="2">
    <source>
        <dbReference type="Proteomes" id="UP000275408"/>
    </source>
</evidence>
<gene>
    <name evidence="1" type="ORF">pdam_00020419</name>
</gene>
<reference evidence="1 2" key="1">
    <citation type="journal article" date="2018" name="Sci. Rep.">
        <title>Comparative analysis of the Pocillopora damicornis genome highlights role of immune system in coral evolution.</title>
        <authorList>
            <person name="Cunning R."/>
            <person name="Bay R.A."/>
            <person name="Gillette P."/>
            <person name="Baker A.C."/>
            <person name="Traylor-Knowles N."/>
        </authorList>
    </citation>
    <scope>NUCLEOTIDE SEQUENCE [LARGE SCALE GENOMIC DNA]</scope>
    <source>
        <strain evidence="1">RSMAS</strain>
        <tissue evidence="1">Whole animal</tissue>
    </source>
</reference>
<accession>A0A3M6TMB0</accession>
<sequence length="144" mass="16688">MKTLNALYALYASYALYANVVLEKRAIVSIEQHYYRETEEQNSNGCKRLVKKDAMERSYDNSANGTNLTIRKYCLRNCLVTGGPSSRLEKKPTINSRTRHAFCDSVLSNEKNRRKFEHVIGNSIGNEKWSIYNDKYFKILTLFS</sequence>
<organism evidence="1 2">
    <name type="scientific">Pocillopora damicornis</name>
    <name type="common">Cauliflower coral</name>
    <name type="synonym">Millepora damicornis</name>
    <dbReference type="NCBI Taxonomy" id="46731"/>
    <lineage>
        <taxon>Eukaryota</taxon>
        <taxon>Metazoa</taxon>
        <taxon>Cnidaria</taxon>
        <taxon>Anthozoa</taxon>
        <taxon>Hexacorallia</taxon>
        <taxon>Scleractinia</taxon>
        <taxon>Astrocoeniina</taxon>
        <taxon>Pocilloporidae</taxon>
        <taxon>Pocillopora</taxon>
    </lineage>
</organism>
<protein>
    <submittedName>
        <fullName evidence="1">Uncharacterized protein</fullName>
    </submittedName>
</protein>
<proteinExistence type="predicted"/>
<dbReference type="EMBL" id="RCHS01003356">
    <property type="protein sequence ID" value="RMX42500.1"/>
    <property type="molecule type" value="Genomic_DNA"/>
</dbReference>